<dbReference type="STRING" id="561176.SAMN04488561_4033"/>
<dbReference type="RefSeq" id="WP_069109810.1">
    <property type="nucleotide sequence ID" value="NZ_FNUC01000004.1"/>
</dbReference>
<dbReference type="Pfam" id="PF02900">
    <property type="entry name" value="LigB"/>
    <property type="match status" value="1"/>
</dbReference>
<keyword evidence="2" id="KW-0223">Dioxygenase</keyword>
<name>A0A1H5PB80_9ACTN</name>
<dbReference type="GO" id="GO:0016702">
    <property type="term" value="F:oxidoreductase activity, acting on single donors with incorporation of molecular oxygen, incorporation of two atoms of oxygen"/>
    <property type="evidence" value="ECO:0007669"/>
    <property type="project" value="UniProtKB-ARBA"/>
</dbReference>
<evidence type="ECO:0000259" key="1">
    <source>
        <dbReference type="Pfam" id="PF02900"/>
    </source>
</evidence>
<dbReference type="Gene3D" id="3.40.830.10">
    <property type="entry name" value="LigB-like"/>
    <property type="match status" value="1"/>
</dbReference>
<keyword evidence="3" id="KW-1185">Reference proteome</keyword>
<sequence>MAELVLTAATPHNPLLWRVLTDPPPDDLRGVAANFARIRAALEAAAVDVVVVIGTDHIRQFYSDNNPAFVIGLADEYHGTFENEVRTFGLPYRSVQGHRGLAEAIAGRELLTGPIDFAVSHEWRLDHSFVLPLLYLTPEFDLPIVPIHVNGVLPPLPGADRYVALGEQVRDGIARWDSGARVALLTSGHMATEIGGPRQFLGGASSDAGFDADAVGWMRDGDLAAAVAGCTYERVTCAGNMTYQYVNVVAALAAAGGRPADLAEATPSRFAPSPFFLWTEP</sequence>
<proteinExistence type="predicted"/>
<accession>A0A1H5PB80</accession>
<evidence type="ECO:0000313" key="2">
    <source>
        <dbReference type="EMBL" id="SEF11135.1"/>
    </source>
</evidence>
<feature type="domain" description="Extradiol ring-cleavage dioxygenase class III enzyme subunit B" evidence="1">
    <location>
        <begin position="8"/>
        <end position="260"/>
    </location>
</feature>
<organism evidence="2 3">
    <name type="scientific">Jiangella alba</name>
    <dbReference type="NCBI Taxonomy" id="561176"/>
    <lineage>
        <taxon>Bacteria</taxon>
        <taxon>Bacillati</taxon>
        <taxon>Actinomycetota</taxon>
        <taxon>Actinomycetes</taxon>
        <taxon>Jiangellales</taxon>
        <taxon>Jiangellaceae</taxon>
        <taxon>Jiangella</taxon>
    </lineage>
</organism>
<protein>
    <submittedName>
        <fullName evidence="2">Protocatechuate 4,5-dioxygenase, beta chain</fullName>
    </submittedName>
</protein>
<dbReference type="GO" id="GO:0008198">
    <property type="term" value="F:ferrous iron binding"/>
    <property type="evidence" value="ECO:0007669"/>
    <property type="project" value="InterPro"/>
</dbReference>
<keyword evidence="2" id="KW-0560">Oxidoreductase</keyword>
<dbReference type="InterPro" id="IPR004183">
    <property type="entry name" value="Xdiol_dOase_suB"/>
</dbReference>
<dbReference type="EMBL" id="FNUC01000004">
    <property type="protein sequence ID" value="SEF11135.1"/>
    <property type="molecule type" value="Genomic_DNA"/>
</dbReference>
<evidence type="ECO:0000313" key="3">
    <source>
        <dbReference type="Proteomes" id="UP000181980"/>
    </source>
</evidence>
<gene>
    <name evidence="2" type="ORF">SAMN04488561_4033</name>
</gene>
<dbReference type="OrthoDB" id="8673673at2"/>
<dbReference type="Proteomes" id="UP000181980">
    <property type="component" value="Unassembled WGS sequence"/>
</dbReference>
<reference evidence="3" key="1">
    <citation type="submission" date="2016-10" db="EMBL/GenBank/DDBJ databases">
        <authorList>
            <person name="Varghese N."/>
            <person name="Submissions S."/>
        </authorList>
    </citation>
    <scope>NUCLEOTIDE SEQUENCE [LARGE SCALE GENOMIC DNA]</scope>
    <source>
        <strain evidence="3">DSM 45237</strain>
    </source>
</reference>
<dbReference type="AlphaFoldDB" id="A0A1H5PB80"/>
<dbReference type="SUPFAM" id="SSF53213">
    <property type="entry name" value="LigB-like"/>
    <property type="match status" value="1"/>
</dbReference>